<sequence length="854" mass="92520">MSVTVEVRLLSGRAATVQAGLDEEVNVLTRRATTIFGVGKGRLLDSSGNVLDGRLPIREAGVQTGHSLTLHINQIQLQSSRDPAAGAFAAILGDKSVVTWGDARYGGDSSAVQDQLMNVQQIQAARFAFAAILGDGSVVTWGDANFGGDSSAVQDQLTNVQQIQASGAAFAVAAFAAILRDGCVVTWGYAPYGGDSTTVQDQMKNVQQIQATYRAFAAILGDGPVVAWGFADFGGDSSDVQDEHKDNPVYMGHDRRIKPQKGIPAGCPLAIAMARVFLAPILREASTCEGLAGLDTWVDDIGADFEDKRLEWAKADRVSDPWATVVMQQVQEWFTALCRWGPEQVSGGRYRESWSGTGLPLLQRTGHLGACPSALPMVEPIWLGAAKLVPGVVRRLAQCKGKAHADLWAAIKAEKHTRLEATWVASHLTPSQFVSRFGEAQAWRQVTNEVADEACSSFAGSLVDAGLAARMRELDTVHRKVLDVLSARAAKILGAKKLAAHPCVKAYLELKEAQAAKKPAHAETDADKKDSKTSQKKHRAVGTNVGHGHTQTYQEWFEQLTQGTSTSNHKWKWSGLDLKCERCGFKLLHTRNRKVLQQTEATPCGADGPGLFQSVHVSHNVQLQGQVWMCTQCGGLVSLHGETSKKLLNSCSFRKDSRSKVQGAQAVEVSKGVGQYFHRGLDLLVDAEQRGALSLVFLLNKCASYCSPQCRRRGRSTLYRNLRSIQLDSICEARRPMSESGTSGLSTAWSDSSITSSRPKADRSAGPLGWMISKVVNVISNRLPESLAVLQKSALVQSASSALLQRLRRQSEPGGSSLQRLLGYLPDVASVDSLKELPDDGEWESDLSWWISRQ</sequence>
<evidence type="ECO:0000313" key="2">
    <source>
        <dbReference type="EMBL" id="OLP95309.1"/>
    </source>
</evidence>
<accession>A0A1Q9DJF9</accession>
<evidence type="ECO:0000313" key="3">
    <source>
        <dbReference type="Proteomes" id="UP000186817"/>
    </source>
</evidence>
<gene>
    <name evidence="2" type="ORF">AK812_SmicGene22587</name>
</gene>
<name>A0A1Q9DJF9_SYMMI</name>
<dbReference type="Gene3D" id="2.130.10.30">
    <property type="entry name" value="Regulator of chromosome condensation 1/beta-lactamase-inhibitor protein II"/>
    <property type="match status" value="1"/>
</dbReference>
<proteinExistence type="predicted"/>
<evidence type="ECO:0000256" key="1">
    <source>
        <dbReference type="SAM" id="MobiDB-lite"/>
    </source>
</evidence>
<feature type="compositionally biased region" description="Basic and acidic residues" evidence="1">
    <location>
        <begin position="515"/>
        <end position="533"/>
    </location>
</feature>
<evidence type="ECO:0008006" key="4">
    <source>
        <dbReference type="Google" id="ProtNLM"/>
    </source>
</evidence>
<dbReference type="Proteomes" id="UP000186817">
    <property type="component" value="Unassembled WGS sequence"/>
</dbReference>
<keyword evidence="3" id="KW-1185">Reference proteome</keyword>
<feature type="compositionally biased region" description="Low complexity" evidence="1">
    <location>
        <begin position="746"/>
        <end position="757"/>
    </location>
</feature>
<organism evidence="2 3">
    <name type="scientific">Symbiodinium microadriaticum</name>
    <name type="common">Dinoflagellate</name>
    <name type="synonym">Zooxanthella microadriatica</name>
    <dbReference type="NCBI Taxonomy" id="2951"/>
    <lineage>
        <taxon>Eukaryota</taxon>
        <taxon>Sar</taxon>
        <taxon>Alveolata</taxon>
        <taxon>Dinophyceae</taxon>
        <taxon>Suessiales</taxon>
        <taxon>Symbiodiniaceae</taxon>
        <taxon>Symbiodinium</taxon>
    </lineage>
</organism>
<dbReference type="InterPro" id="IPR009091">
    <property type="entry name" value="RCC1/BLIP-II"/>
</dbReference>
<feature type="region of interest" description="Disordered" evidence="1">
    <location>
        <begin position="515"/>
        <end position="545"/>
    </location>
</feature>
<feature type="region of interest" description="Disordered" evidence="1">
    <location>
        <begin position="736"/>
        <end position="764"/>
    </location>
</feature>
<dbReference type="SUPFAM" id="SSF50985">
    <property type="entry name" value="RCC1/BLIP-II"/>
    <property type="match status" value="1"/>
</dbReference>
<dbReference type="OrthoDB" id="10284304at2759"/>
<protein>
    <recommendedName>
        <fullName evidence="4">Ubiquitin-like domain-containing protein</fullName>
    </recommendedName>
</protein>
<dbReference type="EMBL" id="LSRX01000509">
    <property type="protein sequence ID" value="OLP95309.1"/>
    <property type="molecule type" value="Genomic_DNA"/>
</dbReference>
<reference evidence="2 3" key="1">
    <citation type="submission" date="2016-02" db="EMBL/GenBank/DDBJ databases">
        <title>Genome analysis of coral dinoflagellate symbionts highlights evolutionary adaptations to a symbiotic lifestyle.</title>
        <authorList>
            <person name="Aranda M."/>
            <person name="Li Y."/>
            <person name="Liew Y.J."/>
            <person name="Baumgarten S."/>
            <person name="Simakov O."/>
            <person name="Wilson M."/>
            <person name="Piel J."/>
            <person name="Ashoor H."/>
            <person name="Bougouffa S."/>
            <person name="Bajic V.B."/>
            <person name="Ryu T."/>
            <person name="Ravasi T."/>
            <person name="Bayer T."/>
            <person name="Micklem G."/>
            <person name="Kim H."/>
            <person name="Bhak J."/>
            <person name="Lajeunesse T.C."/>
            <person name="Voolstra C.R."/>
        </authorList>
    </citation>
    <scope>NUCLEOTIDE SEQUENCE [LARGE SCALE GENOMIC DNA]</scope>
    <source>
        <strain evidence="2 3">CCMP2467</strain>
    </source>
</reference>
<comment type="caution">
    <text evidence="2">The sequence shown here is derived from an EMBL/GenBank/DDBJ whole genome shotgun (WGS) entry which is preliminary data.</text>
</comment>
<dbReference type="AlphaFoldDB" id="A0A1Q9DJF9"/>